<sequence>MDQRISGSGMAAVRAVSPRFAADEPAIAAASSSSAGAANVEVKLSGDEEQAIQQLEKAIRAVQGPEKTYEISVHKQTHAIMVKVFDKQTGDLIREIPKEKLLDIAANLMELNGMIIDKRA</sequence>
<dbReference type="Pfam" id="PF03646">
    <property type="entry name" value="FlaG"/>
    <property type="match status" value="1"/>
</dbReference>
<name>A0ABV5BXH5_9BACL</name>
<dbReference type="Gene3D" id="3.30.160.170">
    <property type="entry name" value="FlaG-like"/>
    <property type="match status" value="1"/>
</dbReference>
<keyword evidence="1" id="KW-0282">Flagellum</keyword>
<dbReference type="SUPFAM" id="SSF160214">
    <property type="entry name" value="FlaG-like"/>
    <property type="match status" value="1"/>
</dbReference>
<organism evidence="1 2">
    <name type="scientific">Paenibacillus medicaginis</name>
    <dbReference type="NCBI Taxonomy" id="1470560"/>
    <lineage>
        <taxon>Bacteria</taxon>
        <taxon>Bacillati</taxon>
        <taxon>Bacillota</taxon>
        <taxon>Bacilli</taxon>
        <taxon>Bacillales</taxon>
        <taxon>Paenibacillaceae</taxon>
        <taxon>Paenibacillus</taxon>
    </lineage>
</organism>
<dbReference type="InterPro" id="IPR005186">
    <property type="entry name" value="FlaG"/>
</dbReference>
<accession>A0ABV5BXH5</accession>
<dbReference type="PANTHER" id="PTHR37166">
    <property type="entry name" value="PROTEIN FLAG"/>
    <property type="match status" value="1"/>
</dbReference>
<comment type="caution">
    <text evidence="1">The sequence shown here is derived from an EMBL/GenBank/DDBJ whole genome shotgun (WGS) entry which is preliminary data.</text>
</comment>
<dbReference type="RefSeq" id="WP_375519059.1">
    <property type="nucleotide sequence ID" value="NZ_JBHIRY010000004.1"/>
</dbReference>
<reference evidence="1 2" key="1">
    <citation type="submission" date="2024-09" db="EMBL/GenBank/DDBJ databases">
        <title>Paenibacillus zeirhizospherea sp. nov., isolated from surface of the maize (Zea mays) roots in a horticulture field, Hungary.</title>
        <authorList>
            <person name="Marton D."/>
            <person name="Farkas M."/>
            <person name="Bedics A."/>
            <person name="Toth E."/>
            <person name="Tancsics A."/>
            <person name="Boka K."/>
            <person name="Marati G."/>
            <person name="Kriszt B."/>
            <person name="Cserhati M."/>
        </authorList>
    </citation>
    <scope>NUCLEOTIDE SEQUENCE [LARGE SCALE GENOMIC DNA]</scope>
    <source>
        <strain evidence="1 2">JCM 18446</strain>
    </source>
</reference>
<keyword evidence="1" id="KW-0969">Cilium</keyword>
<dbReference type="PANTHER" id="PTHR37166:SF1">
    <property type="entry name" value="PROTEIN FLAG"/>
    <property type="match status" value="1"/>
</dbReference>
<dbReference type="EMBL" id="JBHIRY010000004">
    <property type="protein sequence ID" value="MFB5759866.1"/>
    <property type="molecule type" value="Genomic_DNA"/>
</dbReference>
<dbReference type="Proteomes" id="UP001580430">
    <property type="component" value="Unassembled WGS sequence"/>
</dbReference>
<evidence type="ECO:0000313" key="1">
    <source>
        <dbReference type="EMBL" id="MFB5759866.1"/>
    </source>
</evidence>
<keyword evidence="2" id="KW-1185">Reference proteome</keyword>
<evidence type="ECO:0000313" key="2">
    <source>
        <dbReference type="Proteomes" id="UP001580430"/>
    </source>
</evidence>
<dbReference type="InterPro" id="IPR035924">
    <property type="entry name" value="FlaG-like_sf"/>
</dbReference>
<proteinExistence type="predicted"/>
<protein>
    <submittedName>
        <fullName evidence="1">Flagellar protein FlaG</fullName>
    </submittedName>
</protein>
<keyword evidence="1" id="KW-0966">Cell projection</keyword>
<gene>
    <name evidence="1" type="ORF">ACE5LO_05615</name>
</gene>